<gene>
    <name evidence="5" type="ORF">AB205_0175610</name>
</gene>
<protein>
    <recommendedName>
        <fullName evidence="3">60S ribosomal protein L6</fullName>
    </recommendedName>
</protein>
<evidence type="ECO:0000313" key="5">
    <source>
        <dbReference type="EMBL" id="PIO12781.1"/>
    </source>
</evidence>
<dbReference type="GO" id="GO:0002181">
    <property type="term" value="P:cytoplasmic translation"/>
    <property type="evidence" value="ECO:0007669"/>
    <property type="project" value="TreeGrafter"/>
</dbReference>
<evidence type="ECO:0000256" key="4">
    <source>
        <dbReference type="SAM" id="MobiDB-lite"/>
    </source>
</evidence>
<dbReference type="AlphaFoldDB" id="A0A2G9QCA3"/>
<dbReference type="OrthoDB" id="9630499at2759"/>
<dbReference type="GO" id="GO:0022625">
    <property type="term" value="C:cytosolic large ribosomal subunit"/>
    <property type="evidence" value="ECO:0007669"/>
    <property type="project" value="TreeGrafter"/>
</dbReference>
<dbReference type="InterPro" id="IPR014722">
    <property type="entry name" value="Rib_uL2_dom2"/>
</dbReference>
<organism evidence="5 6">
    <name type="scientific">Aquarana catesbeiana</name>
    <name type="common">American bullfrog</name>
    <name type="synonym">Rana catesbeiana</name>
    <dbReference type="NCBI Taxonomy" id="8400"/>
    <lineage>
        <taxon>Eukaryota</taxon>
        <taxon>Metazoa</taxon>
        <taxon>Chordata</taxon>
        <taxon>Craniata</taxon>
        <taxon>Vertebrata</taxon>
        <taxon>Euteleostomi</taxon>
        <taxon>Amphibia</taxon>
        <taxon>Batrachia</taxon>
        <taxon>Anura</taxon>
        <taxon>Neobatrachia</taxon>
        <taxon>Ranoidea</taxon>
        <taxon>Ranidae</taxon>
        <taxon>Aquarana</taxon>
    </lineage>
</organism>
<name>A0A2G9QCA3_AQUCT</name>
<dbReference type="PANTHER" id="PTHR10715:SF0">
    <property type="entry name" value="LARGE RIBOSOMAL SUBUNIT PROTEIN EL6"/>
    <property type="match status" value="1"/>
</dbReference>
<reference evidence="6" key="1">
    <citation type="journal article" date="2017" name="Nat. Commun.">
        <title>The North American bullfrog draft genome provides insight into hormonal regulation of long noncoding RNA.</title>
        <authorList>
            <person name="Hammond S.A."/>
            <person name="Warren R.L."/>
            <person name="Vandervalk B.P."/>
            <person name="Kucuk E."/>
            <person name="Khan H."/>
            <person name="Gibb E.A."/>
            <person name="Pandoh P."/>
            <person name="Kirk H."/>
            <person name="Zhao Y."/>
            <person name="Jones M."/>
            <person name="Mungall A.J."/>
            <person name="Coope R."/>
            <person name="Pleasance S."/>
            <person name="Moore R.A."/>
            <person name="Holt R.A."/>
            <person name="Round J.M."/>
            <person name="Ohora S."/>
            <person name="Walle B.V."/>
            <person name="Veldhoen N."/>
            <person name="Helbing C.C."/>
            <person name="Birol I."/>
        </authorList>
    </citation>
    <scope>NUCLEOTIDE SEQUENCE [LARGE SCALE GENOMIC DNA]</scope>
</reference>
<sequence>MQDKKTYSMPASAKLHLQQVCGNEGLNLSRFPLNQPRFKQCMAGLSFKGSQASPVIEKKKEKAPATETRTVGGDRNGGSHVVKLHKMPHYFSTEDVPSKLGKRVVFLKQIQTGRLLVTGPLAINRVPLRRAHQRFVIATSTKVNISV</sequence>
<feature type="region of interest" description="Disordered" evidence="4">
    <location>
        <begin position="53"/>
        <end position="80"/>
    </location>
</feature>
<comment type="similarity">
    <text evidence="1 3">Belongs to the eukaryotic ribosomal protein eL6 family.</text>
</comment>
<proteinExistence type="inferred from homology"/>
<dbReference type="Proteomes" id="UP000228934">
    <property type="component" value="Unassembled WGS sequence"/>
</dbReference>
<dbReference type="GO" id="GO:0000027">
    <property type="term" value="P:ribosomal large subunit assembly"/>
    <property type="evidence" value="ECO:0007669"/>
    <property type="project" value="TreeGrafter"/>
</dbReference>
<dbReference type="GO" id="GO:0003723">
    <property type="term" value="F:RNA binding"/>
    <property type="evidence" value="ECO:0007669"/>
    <property type="project" value="TreeGrafter"/>
</dbReference>
<comment type="subunit">
    <text evidence="2">Component of the large ribosomal subunit. May bind IPO9 with low affinity.</text>
</comment>
<dbReference type="InterPro" id="IPR049633">
    <property type="entry name" value="Ribosomal_eL6_CS"/>
</dbReference>
<keyword evidence="3" id="KW-0687">Ribonucleoprotein</keyword>
<dbReference type="SUPFAM" id="SSF50104">
    <property type="entry name" value="Translation proteins SH3-like domain"/>
    <property type="match status" value="1"/>
</dbReference>
<keyword evidence="3" id="KW-0689">Ribosomal protein</keyword>
<dbReference type="GO" id="GO:0003735">
    <property type="term" value="F:structural constituent of ribosome"/>
    <property type="evidence" value="ECO:0007669"/>
    <property type="project" value="InterPro"/>
</dbReference>
<dbReference type="EMBL" id="KZ060124">
    <property type="protein sequence ID" value="PIO12781.1"/>
    <property type="molecule type" value="Genomic_DNA"/>
</dbReference>
<keyword evidence="6" id="KW-1185">Reference proteome</keyword>
<dbReference type="PROSITE" id="PS01170">
    <property type="entry name" value="RIBOSOMAL_L6E"/>
    <property type="match status" value="1"/>
</dbReference>
<evidence type="ECO:0000256" key="1">
    <source>
        <dbReference type="ARBA" id="ARBA00010592"/>
    </source>
</evidence>
<dbReference type="InterPro" id="IPR000915">
    <property type="entry name" value="60S_ribosomal_eL6"/>
</dbReference>
<evidence type="ECO:0000256" key="2">
    <source>
        <dbReference type="ARBA" id="ARBA00046388"/>
    </source>
</evidence>
<evidence type="ECO:0000313" key="6">
    <source>
        <dbReference type="Proteomes" id="UP000228934"/>
    </source>
</evidence>
<evidence type="ECO:0000256" key="3">
    <source>
        <dbReference type="RuleBase" id="RU000662"/>
    </source>
</evidence>
<dbReference type="Pfam" id="PF01159">
    <property type="entry name" value="Ribosomal_L6e"/>
    <property type="match status" value="1"/>
</dbReference>
<dbReference type="Gene3D" id="2.30.30.30">
    <property type="match status" value="1"/>
</dbReference>
<dbReference type="PANTHER" id="PTHR10715">
    <property type="entry name" value="60S RIBOSOMAL PROTEIN L6"/>
    <property type="match status" value="1"/>
</dbReference>
<dbReference type="InterPro" id="IPR008991">
    <property type="entry name" value="Translation_prot_SH3-like_sf"/>
</dbReference>
<accession>A0A2G9QCA3</accession>